<dbReference type="PROSITE" id="PS50885">
    <property type="entry name" value="HAMP"/>
    <property type="match status" value="1"/>
</dbReference>
<evidence type="ECO:0000313" key="18">
    <source>
        <dbReference type="EMBL" id="TBL80665.1"/>
    </source>
</evidence>
<comment type="subcellular location">
    <subcellularLocation>
        <location evidence="2">Cell membrane</location>
        <topology evidence="2">Multi-pass membrane protein</topology>
    </subcellularLocation>
</comment>
<dbReference type="PROSITE" id="PS50109">
    <property type="entry name" value="HIS_KIN"/>
    <property type="match status" value="1"/>
</dbReference>
<dbReference type="SMART" id="SM00304">
    <property type="entry name" value="HAMP"/>
    <property type="match status" value="1"/>
</dbReference>
<keyword evidence="6" id="KW-0808">Transferase</keyword>
<comment type="caution">
    <text evidence="18">The sequence shown here is derived from an EMBL/GenBank/DDBJ whole genome shotgun (WGS) entry which is preliminary data.</text>
</comment>
<evidence type="ECO:0000256" key="10">
    <source>
        <dbReference type="ARBA" id="ARBA00022840"/>
    </source>
</evidence>
<sequence length="495" mass="55826">MKRRFHFNLNIKFSLLLAVLLLFTVSVLSMLVLRGIRENQRAGLEREMAELTGRAEMTVKTSYLTGEPIALKQFMKNRGMELAYKLGQASGLHIKLYDETGTEIGNSMPMVTSPEFSDARQYALQQKIAYVEMQDTLYYIAPLLVNHNMAGVVEFQKPIGELNDFYRQTQRLFMLFGAAVLTVSFIIGFLYVHRQSKAIVALNHAAGEIGSGRYITHAPLKRSDELGTLSEGVYRMSREIESSIQALESEKAKLMAAVGKLKDLEQQQRQFINNVSHELKTPLTAILAYADLLALYGDDPALLWQAQENIHKEASRLYELVEKTLQLTKLETYAFEYQVEAVALDELLRDLCARLQAKAEKFGLTMRLSALAATVWAERESLIHIFVNLLDNAIKYNKPGGYVDVGLTASQDRAVIRIADTGIGIPEEARSRIFEPFYTVDKNRSRETGGTGLGLALVNEWVEKQRGRIILNRSDETGSEFEVTFPLYKNSSEDK</sequence>
<dbReference type="CDD" id="cd06225">
    <property type="entry name" value="HAMP"/>
    <property type="match status" value="1"/>
</dbReference>
<dbReference type="PANTHER" id="PTHR45528">
    <property type="entry name" value="SENSOR HISTIDINE KINASE CPXA"/>
    <property type="match status" value="1"/>
</dbReference>
<keyword evidence="11 15" id="KW-1133">Transmembrane helix</keyword>
<dbReference type="GO" id="GO:0005524">
    <property type="term" value="F:ATP binding"/>
    <property type="evidence" value="ECO:0007669"/>
    <property type="project" value="UniProtKB-KW"/>
</dbReference>
<dbReference type="InterPro" id="IPR003660">
    <property type="entry name" value="HAMP_dom"/>
</dbReference>
<keyword evidence="8" id="KW-0547">Nucleotide-binding</keyword>
<reference evidence="18 19" key="1">
    <citation type="submission" date="2019-02" db="EMBL/GenBank/DDBJ databases">
        <title>Paenibacillus sp. nov., isolated from surface-sterilized tissue of Thalictrum simplex L.</title>
        <authorList>
            <person name="Tuo L."/>
        </authorList>
    </citation>
    <scope>NUCLEOTIDE SEQUENCE [LARGE SCALE GENOMIC DNA]</scope>
    <source>
        <strain evidence="18 19">N2SHLJ1</strain>
    </source>
</reference>
<dbReference type="OrthoDB" id="9786919at2"/>
<dbReference type="Pfam" id="PF02518">
    <property type="entry name" value="HATPase_c"/>
    <property type="match status" value="1"/>
</dbReference>
<keyword evidence="13 15" id="KW-0472">Membrane</keyword>
<dbReference type="CDD" id="cd00082">
    <property type="entry name" value="HisKA"/>
    <property type="match status" value="1"/>
</dbReference>
<evidence type="ECO:0000256" key="9">
    <source>
        <dbReference type="ARBA" id="ARBA00022777"/>
    </source>
</evidence>
<dbReference type="EC" id="2.7.13.3" evidence="3"/>
<evidence type="ECO:0000256" key="7">
    <source>
        <dbReference type="ARBA" id="ARBA00022692"/>
    </source>
</evidence>
<gene>
    <name evidence="18" type="ORF">EYB31_05410</name>
</gene>
<dbReference type="PRINTS" id="PR00344">
    <property type="entry name" value="BCTRLSENSOR"/>
</dbReference>
<evidence type="ECO:0000259" key="17">
    <source>
        <dbReference type="PROSITE" id="PS50885"/>
    </source>
</evidence>
<dbReference type="SUPFAM" id="SSF47384">
    <property type="entry name" value="Homodimeric domain of signal transducing histidine kinase"/>
    <property type="match status" value="1"/>
</dbReference>
<feature type="domain" description="HAMP" evidence="17">
    <location>
        <begin position="193"/>
        <end position="245"/>
    </location>
</feature>
<evidence type="ECO:0000256" key="1">
    <source>
        <dbReference type="ARBA" id="ARBA00000085"/>
    </source>
</evidence>
<dbReference type="EMBL" id="SIRE01000004">
    <property type="protein sequence ID" value="TBL80665.1"/>
    <property type="molecule type" value="Genomic_DNA"/>
</dbReference>
<evidence type="ECO:0000256" key="6">
    <source>
        <dbReference type="ARBA" id="ARBA00022679"/>
    </source>
</evidence>
<organism evidence="18 19">
    <name type="scientific">Paenibacillus thalictri</name>
    <dbReference type="NCBI Taxonomy" id="2527873"/>
    <lineage>
        <taxon>Bacteria</taxon>
        <taxon>Bacillati</taxon>
        <taxon>Bacillota</taxon>
        <taxon>Bacilli</taxon>
        <taxon>Bacillales</taxon>
        <taxon>Paenibacillaceae</taxon>
        <taxon>Paenibacillus</taxon>
    </lineage>
</organism>
<evidence type="ECO:0000256" key="2">
    <source>
        <dbReference type="ARBA" id="ARBA00004651"/>
    </source>
</evidence>
<name>A0A4Q9DWE6_9BACL</name>
<evidence type="ECO:0000256" key="15">
    <source>
        <dbReference type="SAM" id="Phobius"/>
    </source>
</evidence>
<feature type="domain" description="Histidine kinase" evidence="16">
    <location>
        <begin position="274"/>
        <end position="489"/>
    </location>
</feature>
<evidence type="ECO:0000256" key="4">
    <source>
        <dbReference type="ARBA" id="ARBA00022475"/>
    </source>
</evidence>
<evidence type="ECO:0000259" key="16">
    <source>
        <dbReference type="PROSITE" id="PS50109"/>
    </source>
</evidence>
<dbReference type="InterPro" id="IPR005467">
    <property type="entry name" value="His_kinase_dom"/>
</dbReference>
<keyword evidence="19" id="KW-1185">Reference proteome</keyword>
<dbReference type="CDD" id="cd00075">
    <property type="entry name" value="HATPase"/>
    <property type="match status" value="1"/>
</dbReference>
<evidence type="ECO:0000313" key="19">
    <source>
        <dbReference type="Proteomes" id="UP000293142"/>
    </source>
</evidence>
<dbReference type="SMART" id="SM00387">
    <property type="entry name" value="HATPase_c"/>
    <property type="match status" value="1"/>
</dbReference>
<feature type="transmembrane region" description="Helical" evidence="15">
    <location>
        <begin position="172"/>
        <end position="192"/>
    </location>
</feature>
<dbReference type="FunFam" id="1.10.287.130:FF:000001">
    <property type="entry name" value="Two-component sensor histidine kinase"/>
    <property type="match status" value="1"/>
</dbReference>
<dbReference type="InterPro" id="IPR003661">
    <property type="entry name" value="HisK_dim/P_dom"/>
</dbReference>
<dbReference type="GO" id="GO:0000155">
    <property type="term" value="F:phosphorelay sensor kinase activity"/>
    <property type="evidence" value="ECO:0007669"/>
    <property type="project" value="InterPro"/>
</dbReference>
<keyword evidence="9 18" id="KW-0418">Kinase</keyword>
<dbReference type="SMART" id="SM00388">
    <property type="entry name" value="HisKA"/>
    <property type="match status" value="1"/>
</dbReference>
<evidence type="ECO:0000256" key="8">
    <source>
        <dbReference type="ARBA" id="ARBA00022741"/>
    </source>
</evidence>
<dbReference type="RefSeq" id="WP_131012266.1">
    <property type="nucleotide sequence ID" value="NZ_SIRE01000004.1"/>
</dbReference>
<keyword evidence="4" id="KW-1003">Cell membrane</keyword>
<comment type="catalytic activity">
    <reaction evidence="1">
        <text>ATP + protein L-histidine = ADP + protein N-phospho-L-histidine.</text>
        <dbReference type="EC" id="2.7.13.3"/>
    </reaction>
</comment>
<keyword evidence="7 15" id="KW-0812">Transmembrane</keyword>
<evidence type="ECO:0000256" key="11">
    <source>
        <dbReference type="ARBA" id="ARBA00022989"/>
    </source>
</evidence>
<evidence type="ECO:0000256" key="14">
    <source>
        <dbReference type="SAM" id="Coils"/>
    </source>
</evidence>
<evidence type="ECO:0000256" key="12">
    <source>
        <dbReference type="ARBA" id="ARBA00023012"/>
    </source>
</evidence>
<dbReference type="InterPro" id="IPR004358">
    <property type="entry name" value="Sig_transdc_His_kin-like_C"/>
</dbReference>
<evidence type="ECO:0000256" key="13">
    <source>
        <dbReference type="ARBA" id="ARBA00023136"/>
    </source>
</evidence>
<proteinExistence type="predicted"/>
<protein>
    <recommendedName>
        <fullName evidence="3">histidine kinase</fullName>
        <ecNumber evidence="3">2.7.13.3</ecNumber>
    </recommendedName>
</protein>
<evidence type="ECO:0000256" key="5">
    <source>
        <dbReference type="ARBA" id="ARBA00022553"/>
    </source>
</evidence>
<dbReference type="AlphaFoldDB" id="A0A4Q9DWE6"/>
<keyword evidence="10" id="KW-0067">ATP-binding</keyword>
<dbReference type="Proteomes" id="UP000293142">
    <property type="component" value="Unassembled WGS sequence"/>
</dbReference>
<accession>A0A4Q9DWE6</accession>
<evidence type="ECO:0000256" key="3">
    <source>
        <dbReference type="ARBA" id="ARBA00012438"/>
    </source>
</evidence>
<keyword evidence="14" id="KW-0175">Coiled coil</keyword>
<dbReference type="FunFam" id="3.30.565.10:FF:000006">
    <property type="entry name" value="Sensor histidine kinase WalK"/>
    <property type="match status" value="1"/>
</dbReference>
<keyword evidence="5" id="KW-0597">Phosphoprotein</keyword>
<dbReference type="Pfam" id="PF00512">
    <property type="entry name" value="HisKA"/>
    <property type="match status" value="1"/>
</dbReference>
<dbReference type="Gene3D" id="1.10.287.130">
    <property type="match status" value="1"/>
</dbReference>
<feature type="coiled-coil region" evidence="14">
    <location>
        <begin position="237"/>
        <end position="267"/>
    </location>
</feature>
<dbReference type="InterPro" id="IPR036097">
    <property type="entry name" value="HisK_dim/P_sf"/>
</dbReference>
<dbReference type="PANTHER" id="PTHR45528:SF1">
    <property type="entry name" value="SENSOR HISTIDINE KINASE CPXA"/>
    <property type="match status" value="1"/>
</dbReference>
<dbReference type="InterPro" id="IPR050398">
    <property type="entry name" value="HssS/ArlS-like"/>
</dbReference>
<dbReference type="SUPFAM" id="SSF55874">
    <property type="entry name" value="ATPase domain of HSP90 chaperone/DNA topoisomerase II/histidine kinase"/>
    <property type="match status" value="1"/>
</dbReference>
<keyword evidence="12" id="KW-0902">Two-component regulatory system</keyword>
<dbReference type="InterPro" id="IPR003594">
    <property type="entry name" value="HATPase_dom"/>
</dbReference>
<dbReference type="Gene3D" id="6.10.340.10">
    <property type="match status" value="1"/>
</dbReference>
<dbReference type="Gene3D" id="3.30.565.10">
    <property type="entry name" value="Histidine kinase-like ATPase, C-terminal domain"/>
    <property type="match status" value="1"/>
</dbReference>
<dbReference type="GO" id="GO:0005886">
    <property type="term" value="C:plasma membrane"/>
    <property type="evidence" value="ECO:0007669"/>
    <property type="project" value="UniProtKB-SubCell"/>
</dbReference>
<dbReference type="InterPro" id="IPR036890">
    <property type="entry name" value="HATPase_C_sf"/>
</dbReference>